<dbReference type="AlphaFoldDB" id="A0A7W6JVC8"/>
<dbReference type="Proteomes" id="UP000557392">
    <property type="component" value="Unassembled WGS sequence"/>
</dbReference>
<dbReference type="RefSeq" id="WP_183998489.1">
    <property type="nucleotide sequence ID" value="NZ_JACIEH010000002.1"/>
</dbReference>
<dbReference type="SUPFAM" id="SSF101898">
    <property type="entry name" value="NHL repeat"/>
    <property type="match status" value="1"/>
</dbReference>
<evidence type="ECO:0000313" key="1">
    <source>
        <dbReference type="EMBL" id="MBB4099196.1"/>
    </source>
</evidence>
<protein>
    <submittedName>
        <fullName evidence="1">Phage tail-like protein</fullName>
    </submittedName>
</protein>
<evidence type="ECO:0000313" key="2">
    <source>
        <dbReference type="Proteomes" id="UP000557392"/>
    </source>
</evidence>
<reference evidence="1 2" key="1">
    <citation type="submission" date="2020-08" db="EMBL/GenBank/DDBJ databases">
        <title>Genomic Encyclopedia of Type Strains, Phase IV (KMG-IV): sequencing the most valuable type-strain genomes for metagenomic binning, comparative biology and taxonomic classification.</title>
        <authorList>
            <person name="Goeker M."/>
        </authorList>
    </citation>
    <scope>NUCLEOTIDE SEQUENCE [LARGE SCALE GENOMIC DNA]</scope>
    <source>
        <strain evidence="1 2">DSM 101806</strain>
    </source>
</reference>
<comment type="caution">
    <text evidence="1">The sequence shown here is derived from an EMBL/GenBank/DDBJ whole genome shotgun (WGS) entry which is preliminary data.</text>
</comment>
<name>A0A7W6JVC8_9SPHN</name>
<keyword evidence="2" id="KW-1185">Reference proteome</keyword>
<proteinExistence type="predicted"/>
<gene>
    <name evidence="1" type="ORF">GGR46_002760</name>
</gene>
<sequence>MDANGLRFWQIADPGGFGIGADAKDLHWRPESGLLRLDRQQKAPSLAEDKIFARARASAPSPVSDPGGSFAWLDETGTLRTAGFGPGPVPLAIPPDSPPGVPTPTDLAFGDDDVLYVARNDGVLMVDRRERWVPARVDLKNFHAHRLAPAPGGGAWVLDRSTGELALLKGMPLRTGGIRPDIGEVFRPVEPNPRPPAMRRIRAARLPANVEPIAIAGSKSGRVAVLGWIEDEDAVLFTLEGRELVRRFALEGLRYPYGLAWEGEDRVAVLASDGGQPARQAFVYELDVPPSADASARPTGEIHRLIDPWAANFCNRLTEVPEYLVTGEGATAPQGRRMLRALSRATYARSGSVTIGPFDAGKADNVWHRLYVEASVPEHAGIRIWMHADDRGGRPPAPGEDDAPPWSLHIVGDAAHEDYPQAARASWCAERSELPFHPGLSPCPSALDRSGLFTALVQRPDSRVRRLSGRWLWLHVELTGDSQVSPELAAIRVHGDRFSWRDRYLPSFLHETLSGVDGEMEGAATRHDFLDRFLGLFEGPLTQIENKVAGSWLLTDPAATPDPALPWLGSWIGIEAGRGEAAEGLRERLRAAPWTARLHGTPGGLMAALELATGGKLVVGGGIDLEREVPRPGQLALAEFDDHIVRSLVLGMSDPRGGRPPAILVGGSVTRGEIVVIEGWRLRRTFATILGADLADENDPLTLGLSVSGNSYVGDTLILGDQARREVMALFSADLPQSAADRAAVADFFERLAHRVLVLVRETPRTADRARLRQIAEAAAPAHVEITLATARQPLIVAVASLVGVDSFLLPEPPPRTARIGRTALGAGDRVAGSGRLDARADGPVSPPPVAVADGPAEVLAGRDFLLSAARSEAARGRSVDRHIWTRL</sequence>
<accession>A0A7W6JVC8</accession>
<organism evidence="1 2">
    <name type="scientific">Sphingomonas kyeonggiensis</name>
    <dbReference type="NCBI Taxonomy" id="1268553"/>
    <lineage>
        <taxon>Bacteria</taxon>
        <taxon>Pseudomonadati</taxon>
        <taxon>Pseudomonadota</taxon>
        <taxon>Alphaproteobacteria</taxon>
        <taxon>Sphingomonadales</taxon>
        <taxon>Sphingomonadaceae</taxon>
        <taxon>Sphingomonas</taxon>
    </lineage>
</organism>
<dbReference type="Pfam" id="PF09684">
    <property type="entry name" value="Tail_P2_I"/>
    <property type="match status" value="1"/>
</dbReference>
<dbReference type="InterPro" id="IPR006521">
    <property type="entry name" value="Tail_protein_I"/>
</dbReference>
<dbReference type="EMBL" id="JACIEH010000002">
    <property type="protein sequence ID" value="MBB4099196.1"/>
    <property type="molecule type" value="Genomic_DNA"/>
</dbReference>